<organism evidence="3 4">
    <name type="scientific">Nocardia mangyaensis</name>
    <dbReference type="NCBI Taxonomy" id="2213200"/>
    <lineage>
        <taxon>Bacteria</taxon>
        <taxon>Bacillati</taxon>
        <taxon>Actinomycetota</taxon>
        <taxon>Actinomycetes</taxon>
        <taxon>Mycobacteriales</taxon>
        <taxon>Nocardiaceae</taxon>
        <taxon>Nocardia</taxon>
    </lineage>
</organism>
<dbReference type="Pfam" id="PF01548">
    <property type="entry name" value="DEDD_Tnp_IS110"/>
    <property type="match status" value="1"/>
</dbReference>
<dbReference type="NCBIfam" id="NF033542">
    <property type="entry name" value="transpos_IS110"/>
    <property type="match status" value="1"/>
</dbReference>
<evidence type="ECO:0000259" key="1">
    <source>
        <dbReference type="Pfam" id="PF01548"/>
    </source>
</evidence>
<sequence length="368" mass="40190">MSAVDSPSDEDEEPNLMMLIGVDPHKSTHTATAVDPATNSDLGSVRIEASFVGYRQLLSWSRQWSERRWAVENAEGLGHHLALWLVAMGESVVDVAPAATARVRQLSRGGRRKNDRIDAAAAASVAALHGDARPVYAETHADSLALLDERRKNLSGNRTRSVNQLHALLRELLPGGAPTDLTAPRAATVLRGLRPVTATDQVRKSLAKDLVSDIKRYDAQLAENASAMDELLNLQGTTLRQIPGIGPVMAARIIGRTGHAHRFSTAAAYANYTGTAPVEIASADSTRHRLSRHGDRELNSALHTIAMIQIRMRGSVGRSYYDKKIAQGKSSRDAKRCLKRRLADLIWRVARQTLWQGPLFAGLTSERV</sequence>
<evidence type="ECO:0000313" key="3">
    <source>
        <dbReference type="EMBL" id="APE37064.1"/>
    </source>
</evidence>
<dbReference type="PANTHER" id="PTHR33055:SF16">
    <property type="entry name" value="TRANSPOSASE FOR INSERTION SEQUENCE ELEMENT IS1547"/>
    <property type="match status" value="1"/>
</dbReference>
<dbReference type="RefSeq" id="WP_071930235.1">
    <property type="nucleotide sequence ID" value="NZ_CP018082.1"/>
</dbReference>
<gene>
    <name evidence="3" type="ORF">BOX37_27575</name>
</gene>
<proteinExistence type="predicted"/>
<keyword evidence="4" id="KW-1185">Reference proteome</keyword>
<feature type="domain" description="Transposase IS110-like N-terminal" evidence="1">
    <location>
        <begin position="20"/>
        <end position="174"/>
    </location>
</feature>
<dbReference type="InterPro" id="IPR047650">
    <property type="entry name" value="Transpos_IS110"/>
</dbReference>
<feature type="domain" description="Transposase IS116/IS110/IS902 C-terminal" evidence="2">
    <location>
        <begin position="238"/>
        <end position="321"/>
    </location>
</feature>
<accession>A0A1J0VYB0</accession>
<dbReference type="PANTHER" id="PTHR33055">
    <property type="entry name" value="TRANSPOSASE FOR INSERTION SEQUENCE ELEMENT IS1111A"/>
    <property type="match status" value="1"/>
</dbReference>
<dbReference type="PROSITE" id="PS50096">
    <property type="entry name" value="IQ"/>
    <property type="match status" value="1"/>
</dbReference>
<dbReference type="GO" id="GO:0003677">
    <property type="term" value="F:DNA binding"/>
    <property type="evidence" value="ECO:0007669"/>
    <property type="project" value="InterPro"/>
</dbReference>
<dbReference type="AlphaFoldDB" id="A0A1J0VYB0"/>
<name>A0A1J0VYB0_9NOCA</name>
<dbReference type="KEGG" id="nsl:BOX37_27575"/>
<evidence type="ECO:0000313" key="4">
    <source>
        <dbReference type="Proteomes" id="UP000183810"/>
    </source>
</evidence>
<evidence type="ECO:0000259" key="2">
    <source>
        <dbReference type="Pfam" id="PF02371"/>
    </source>
</evidence>
<dbReference type="EMBL" id="CP018082">
    <property type="protein sequence ID" value="APE37064.1"/>
    <property type="molecule type" value="Genomic_DNA"/>
</dbReference>
<dbReference type="GO" id="GO:0004803">
    <property type="term" value="F:transposase activity"/>
    <property type="evidence" value="ECO:0007669"/>
    <property type="project" value="InterPro"/>
</dbReference>
<dbReference type="GO" id="GO:0006313">
    <property type="term" value="P:DNA transposition"/>
    <property type="evidence" value="ECO:0007669"/>
    <property type="project" value="InterPro"/>
</dbReference>
<reference evidence="3" key="1">
    <citation type="submission" date="2016-11" db="EMBL/GenBank/DDBJ databases">
        <authorList>
            <person name="Jaros S."/>
            <person name="Januszkiewicz K."/>
            <person name="Wedrychowicz H."/>
        </authorList>
    </citation>
    <scope>NUCLEOTIDE SEQUENCE [LARGE SCALE GENOMIC DNA]</scope>
    <source>
        <strain evidence="3">Y48</strain>
    </source>
</reference>
<dbReference type="Proteomes" id="UP000183810">
    <property type="component" value="Chromosome"/>
</dbReference>
<protein>
    <submittedName>
        <fullName evidence="3">IS110 family transposase</fullName>
    </submittedName>
</protein>
<dbReference type="InterPro" id="IPR002525">
    <property type="entry name" value="Transp_IS110-like_N"/>
</dbReference>
<dbReference type="InterPro" id="IPR003346">
    <property type="entry name" value="Transposase_20"/>
</dbReference>
<dbReference type="Pfam" id="PF02371">
    <property type="entry name" value="Transposase_20"/>
    <property type="match status" value="1"/>
</dbReference>